<dbReference type="Proteomes" id="UP001159364">
    <property type="component" value="Linkage Group LG08"/>
</dbReference>
<organism evidence="4 5">
    <name type="scientific">Erythroxylum novogranatense</name>
    <dbReference type="NCBI Taxonomy" id="1862640"/>
    <lineage>
        <taxon>Eukaryota</taxon>
        <taxon>Viridiplantae</taxon>
        <taxon>Streptophyta</taxon>
        <taxon>Embryophyta</taxon>
        <taxon>Tracheophyta</taxon>
        <taxon>Spermatophyta</taxon>
        <taxon>Magnoliopsida</taxon>
        <taxon>eudicotyledons</taxon>
        <taxon>Gunneridae</taxon>
        <taxon>Pentapetalae</taxon>
        <taxon>rosids</taxon>
        <taxon>fabids</taxon>
        <taxon>Malpighiales</taxon>
        <taxon>Erythroxylaceae</taxon>
        <taxon>Erythroxylum</taxon>
    </lineage>
</organism>
<dbReference type="AlphaFoldDB" id="A0AAV8UCC1"/>
<dbReference type="Gene3D" id="1.25.40.10">
    <property type="entry name" value="Tetratricopeptide repeat domain"/>
    <property type="match status" value="3"/>
</dbReference>
<feature type="domain" description="BTB" evidence="3">
    <location>
        <begin position="236"/>
        <end position="336"/>
    </location>
</feature>
<dbReference type="InterPro" id="IPR019734">
    <property type="entry name" value="TPR_rpt"/>
</dbReference>
<protein>
    <recommendedName>
        <fullName evidence="3">BTB domain-containing protein</fullName>
    </recommendedName>
</protein>
<dbReference type="SUPFAM" id="SSF54695">
    <property type="entry name" value="POZ domain"/>
    <property type="match status" value="1"/>
</dbReference>
<gene>
    <name evidence="4" type="ORF">K2173_008463</name>
</gene>
<dbReference type="InterPro" id="IPR011990">
    <property type="entry name" value="TPR-like_helical_dom_sf"/>
</dbReference>
<comment type="pathway">
    <text evidence="1">Protein modification; protein ubiquitination.</text>
</comment>
<dbReference type="SMART" id="SM00225">
    <property type="entry name" value="BTB"/>
    <property type="match status" value="1"/>
</dbReference>
<feature type="region of interest" description="Disordered" evidence="2">
    <location>
        <begin position="53"/>
        <end position="72"/>
    </location>
</feature>
<dbReference type="EMBL" id="JAIWQS010000008">
    <property type="protein sequence ID" value="KAJ8898962.1"/>
    <property type="molecule type" value="Genomic_DNA"/>
</dbReference>
<comment type="caution">
    <text evidence="4">The sequence shown here is derived from an EMBL/GenBank/DDBJ whole genome shotgun (WGS) entry which is preliminary data.</text>
</comment>
<dbReference type="GO" id="GO:0010105">
    <property type="term" value="P:negative regulation of ethylene-activated signaling pathway"/>
    <property type="evidence" value="ECO:0007669"/>
    <property type="project" value="InterPro"/>
</dbReference>
<reference evidence="4 5" key="1">
    <citation type="submission" date="2021-09" db="EMBL/GenBank/DDBJ databases">
        <title>Genomic insights and catalytic innovation underlie evolution of tropane alkaloids biosynthesis.</title>
        <authorList>
            <person name="Wang Y.-J."/>
            <person name="Tian T."/>
            <person name="Huang J.-P."/>
            <person name="Huang S.-X."/>
        </authorList>
    </citation>
    <scope>NUCLEOTIDE SEQUENCE [LARGE SCALE GENOMIC DNA]</scope>
    <source>
        <strain evidence="4">KIB-2018</strain>
        <tissue evidence="4">Leaf</tissue>
    </source>
</reference>
<feature type="compositionally biased region" description="Polar residues" evidence="2">
    <location>
        <begin position="59"/>
        <end position="72"/>
    </location>
</feature>
<dbReference type="InterPro" id="IPR044631">
    <property type="entry name" value="ETO1-like"/>
</dbReference>
<evidence type="ECO:0000256" key="1">
    <source>
        <dbReference type="ARBA" id="ARBA00004906"/>
    </source>
</evidence>
<dbReference type="SUPFAM" id="SSF48452">
    <property type="entry name" value="TPR-like"/>
    <property type="match status" value="3"/>
</dbReference>
<dbReference type="PANTHER" id="PTHR44203:SF8">
    <property type="entry name" value="ETHYLENE-OVERPRODUCTION PROTEIN 1"/>
    <property type="match status" value="1"/>
</dbReference>
<dbReference type="PANTHER" id="PTHR44203">
    <property type="entry name" value="ETO1-RELATED"/>
    <property type="match status" value="1"/>
</dbReference>
<keyword evidence="5" id="KW-1185">Reference proteome</keyword>
<proteinExistence type="predicted"/>
<accession>A0AAV8UCC1</accession>
<dbReference type="InterPro" id="IPR000210">
    <property type="entry name" value="BTB/POZ_dom"/>
</dbReference>
<dbReference type="InterPro" id="IPR011333">
    <property type="entry name" value="SKP1/BTB/POZ_sf"/>
</dbReference>
<dbReference type="Gene3D" id="3.30.710.10">
    <property type="entry name" value="Potassium Channel Kv1.1, Chain A"/>
    <property type="match status" value="1"/>
</dbReference>
<name>A0AAV8UCC1_9ROSI</name>
<sequence length="947" mass="107398">MQYSIFATMRSMNFTEGCKGTQVYALNPNAPTAACGSVGEKCLQHLQDFSVNPVRNKPNRNGQASPNQTASSVGGVENLLPCGLPVIDLLEPQIELCLRPVDFVETLADVYRRTENCPQSEKSKRYIEQCVIFRGSLDPKLFRRSLRSARQHAVEVHEKIVLASWLRFERREDELIGMSAMECCGRNIQCPKACLVHGYDPESVYNPCICSRSPRGDIDDEFSNEVEECSTSDEDGDMSFCIGDAEIRCIRSKIASLSRPFKAMLFGGFIESRREKINFTQNAISAEGMRAAEIFSRTKSVDSFDVSVVLELISLANRFCCDVLKSACDAHLASLVNDIEVAVLLIEYGLEETAYLLVAACLQVFLRELPSSMHTSYAMKLFCSSEGRERLAQVGHASFLLYYFLSQVAMEEDMTSNTTVMLLERMADSAIESWQKQLAYHQLGVVMLERKEFKDSHRWFEAAVEAGHIYSSVGVARSKYKRGHKYSAYKMMNSLMSNYKPAGWMYQERSLYCVGKEKMVDLNSATELDPTLSFPYKYRAVLMVDDNQFGSAISELNKIIRFKVSPDCLELRAWISIALMDYDEALRDIRALLTLDPHYMLFHGKMHGDHLVELLQPLVQQWSQADCWMQLYDRWSCVDDIGSLAVIHHMLANDPGRSLLRFRQSLLLLRLNCQKAAMRSLRLARNYATSEHERLVYEGWILYDTGHREEALAKAEESISAQRSFEAFFLKAYVLADSSLDSDSSMYVIKLLEEALRCPSDGLRKGQALNNLGSVYVDCDKLDLAANCYMNALNIKHTRAHQGLARVYHLKGQRKAAYDEMTKLIEKARNNASAYEKRSEYCDTDMAKRDLSMATQLDPLRTYPYRYRAAALMDDHKEVEAVEELTKAIAFKPDLQLLHLRAAFHDSTGDLASTVRDCEAALCLDPTHVDTIELYKKALELVNEQPK</sequence>
<dbReference type="SMART" id="SM00028">
    <property type="entry name" value="TPR"/>
    <property type="match status" value="4"/>
</dbReference>
<evidence type="ECO:0000313" key="4">
    <source>
        <dbReference type="EMBL" id="KAJ8898962.1"/>
    </source>
</evidence>
<dbReference type="Pfam" id="PF13181">
    <property type="entry name" value="TPR_8"/>
    <property type="match status" value="1"/>
</dbReference>
<evidence type="ECO:0000313" key="5">
    <source>
        <dbReference type="Proteomes" id="UP001159364"/>
    </source>
</evidence>
<evidence type="ECO:0000256" key="2">
    <source>
        <dbReference type="SAM" id="MobiDB-lite"/>
    </source>
</evidence>
<evidence type="ECO:0000259" key="3">
    <source>
        <dbReference type="SMART" id="SM00225"/>
    </source>
</evidence>